<accession>A0AAV9G6A0</accession>
<dbReference type="EMBL" id="MU865979">
    <property type="protein sequence ID" value="KAK4444319.1"/>
    <property type="molecule type" value="Genomic_DNA"/>
</dbReference>
<evidence type="ECO:0000256" key="5">
    <source>
        <dbReference type="ARBA" id="ARBA00022741"/>
    </source>
</evidence>
<feature type="compositionally biased region" description="Basic and acidic residues" evidence="13">
    <location>
        <begin position="663"/>
        <end position="708"/>
    </location>
</feature>
<dbReference type="GO" id="GO:0006437">
    <property type="term" value="P:tyrosyl-tRNA aminoacylation"/>
    <property type="evidence" value="ECO:0007669"/>
    <property type="project" value="InterPro"/>
</dbReference>
<dbReference type="Gene3D" id="3.10.290.10">
    <property type="entry name" value="RNA-binding S4 domain"/>
    <property type="match status" value="1"/>
</dbReference>
<evidence type="ECO:0000256" key="7">
    <source>
        <dbReference type="ARBA" id="ARBA00022917"/>
    </source>
</evidence>
<dbReference type="GO" id="GO:0005829">
    <property type="term" value="C:cytosol"/>
    <property type="evidence" value="ECO:0007669"/>
    <property type="project" value="TreeGrafter"/>
</dbReference>
<dbReference type="InterPro" id="IPR024088">
    <property type="entry name" value="Tyr-tRNA-ligase_bac-type"/>
</dbReference>
<evidence type="ECO:0000256" key="2">
    <source>
        <dbReference type="ARBA" id="ARBA00005594"/>
    </source>
</evidence>
<evidence type="ECO:0000256" key="4">
    <source>
        <dbReference type="ARBA" id="ARBA00022664"/>
    </source>
</evidence>
<dbReference type="GO" id="GO:0004831">
    <property type="term" value="F:tyrosine-tRNA ligase activity"/>
    <property type="evidence" value="ECO:0007669"/>
    <property type="project" value="UniProtKB-EC"/>
</dbReference>
<dbReference type="FunFam" id="1.10.240.10:FF:000001">
    <property type="entry name" value="Tyrosine--tRNA ligase"/>
    <property type="match status" value="1"/>
</dbReference>
<evidence type="ECO:0000313" key="16">
    <source>
        <dbReference type="Proteomes" id="UP001321760"/>
    </source>
</evidence>
<keyword evidence="3 12" id="KW-0436">Ligase</keyword>
<comment type="subcellular location">
    <subcellularLocation>
        <location evidence="1">Mitochondrion matrix</location>
    </subcellularLocation>
</comment>
<dbReference type="PANTHER" id="PTHR11766">
    <property type="entry name" value="TYROSYL-TRNA SYNTHETASE"/>
    <property type="match status" value="1"/>
</dbReference>
<gene>
    <name evidence="15" type="ORF">QBC34DRAFT_415590</name>
</gene>
<dbReference type="Pfam" id="PF00579">
    <property type="entry name" value="tRNA-synt_1b"/>
    <property type="match status" value="1"/>
</dbReference>
<dbReference type="InterPro" id="IPR002305">
    <property type="entry name" value="aa-tRNA-synth_Ic"/>
</dbReference>
<comment type="catalytic activity">
    <reaction evidence="11 12">
        <text>tRNA(Tyr) + L-tyrosine + ATP = L-tyrosyl-tRNA(Tyr) + AMP + diphosphate + H(+)</text>
        <dbReference type="Rhea" id="RHEA:10220"/>
        <dbReference type="Rhea" id="RHEA-COMP:9706"/>
        <dbReference type="Rhea" id="RHEA-COMP:9707"/>
        <dbReference type="ChEBI" id="CHEBI:15378"/>
        <dbReference type="ChEBI" id="CHEBI:30616"/>
        <dbReference type="ChEBI" id="CHEBI:33019"/>
        <dbReference type="ChEBI" id="CHEBI:58315"/>
        <dbReference type="ChEBI" id="CHEBI:78442"/>
        <dbReference type="ChEBI" id="CHEBI:78536"/>
        <dbReference type="ChEBI" id="CHEBI:456215"/>
        <dbReference type="EC" id="6.1.1.1"/>
    </reaction>
</comment>
<evidence type="ECO:0000256" key="6">
    <source>
        <dbReference type="ARBA" id="ARBA00022840"/>
    </source>
</evidence>
<comment type="similarity">
    <text evidence="2 12">Belongs to the class-I aminoacyl-tRNA synthetase family.</text>
</comment>
<dbReference type="InterPro" id="IPR014729">
    <property type="entry name" value="Rossmann-like_a/b/a_fold"/>
</dbReference>
<dbReference type="AlphaFoldDB" id="A0AAV9G6A0"/>
<dbReference type="EC" id="6.1.1.1" evidence="12"/>
<evidence type="ECO:0000256" key="10">
    <source>
        <dbReference type="ARBA" id="ARBA00023146"/>
    </source>
</evidence>
<evidence type="ECO:0000313" key="15">
    <source>
        <dbReference type="EMBL" id="KAK4444319.1"/>
    </source>
</evidence>
<dbReference type="FunFam" id="3.40.50.620:FF:000227">
    <property type="entry name" value="Tyrosine--tRNA ligase"/>
    <property type="match status" value="1"/>
</dbReference>
<keyword evidence="10 12" id="KW-0030">Aminoacyl-tRNA synthetase</keyword>
<feature type="region of interest" description="Disordered" evidence="13">
    <location>
        <begin position="646"/>
        <end position="727"/>
    </location>
</feature>
<keyword evidence="7 12" id="KW-0648">Protein biosynthesis</keyword>
<dbReference type="NCBIfam" id="TIGR00234">
    <property type="entry name" value="tyrS"/>
    <property type="match status" value="1"/>
</dbReference>
<dbReference type="InterPro" id="IPR036986">
    <property type="entry name" value="S4_RNA-bd_sf"/>
</dbReference>
<dbReference type="InterPro" id="IPR032005">
    <property type="entry name" value="TyrRSs_C"/>
</dbReference>
<dbReference type="Pfam" id="PF16714">
    <property type="entry name" value="TyrRSs_C"/>
    <property type="match status" value="1"/>
</dbReference>
<feature type="compositionally biased region" description="Basic and acidic residues" evidence="13">
    <location>
        <begin position="646"/>
        <end position="656"/>
    </location>
</feature>
<proteinExistence type="inferred from homology"/>
<dbReference type="SUPFAM" id="SSF52374">
    <property type="entry name" value="Nucleotidylyl transferase"/>
    <property type="match status" value="1"/>
</dbReference>
<keyword evidence="4" id="KW-0507">mRNA processing</keyword>
<protein>
    <recommendedName>
        <fullName evidence="12">Tyrosine--tRNA ligase</fullName>
        <ecNumber evidence="12">6.1.1.1</ecNumber>
    </recommendedName>
    <alternativeName>
        <fullName evidence="12">Tyrosyl-tRNA synthetase</fullName>
    </alternativeName>
</protein>
<dbReference type="InterPro" id="IPR002307">
    <property type="entry name" value="Tyr-tRNA-ligase"/>
</dbReference>
<feature type="compositionally biased region" description="Basic and acidic residues" evidence="13">
    <location>
        <begin position="718"/>
        <end position="727"/>
    </location>
</feature>
<evidence type="ECO:0000256" key="9">
    <source>
        <dbReference type="ARBA" id="ARBA00023128"/>
    </source>
</evidence>
<reference evidence="15" key="2">
    <citation type="submission" date="2023-05" db="EMBL/GenBank/DDBJ databases">
        <authorList>
            <consortium name="Lawrence Berkeley National Laboratory"/>
            <person name="Steindorff A."/>
            <person name="Hensen N."/>
            <person name="Bonometti L."/>
            <person name="Westerberg I."/>
            <person name="Brannstrom I.O."/>
            <person name="Guillou S."/>
            <person name="Cros-Aarteil S."/>
            <person name="Calhoun S."/>
            <person name="Haridas S."/>
            <person name="Kuo A."/>
            <person name="Mondo S."/>
            <person name="Pangilinan J."/>
            <person name="Riley R."/>
            <person name="Labutti K."/>
            <person name="Andreopoulos B."/>
            <person name="Lipzen A."/>
            <person name="Chen C."/>
            <person name="Yanf M."/>
            <person name="Daum C."/>
            <person name="Ng V."/>
            <person name="Clum A."/>
            <person name="Ohm R."/>
            <person name="Martin F."/>
            <person name="Silar P."/>
            <person name="Natvig D."/>
            <person name="Lalanne C."/>
            <person name="Gautier V."/>
            <person name="Ament-Velasquez S.L."/>
            <person name="Kruys A."/>
            <person name="Hutchinson M.I."/>
            <person name="Powell A.J."/>
            <person name="Barry K."/>
            <person name="Miller A.N."/>
            <person name="Grigoriev I.V."/>
            <person name="Debuchy R."/>
            <person name="Gladieux P."/>
            <person name="Thoren M.H."/>
            <person name="Johannesson H."/>
        </authorList>
    </citation>
    <scope>NUCLEOTIDE SEQUENCE</scope>
    <source>
        <strain evidence="15">PSN243</strain>
    </source>
</reference>
<keyword evidence="8" id="KW-0809">Transit peptide</keyword>
<dbReference type="CDD" id="cd00805">
    <property type="entry name" value="TyrRS_core"/>
    <property type="match status" value="1"/>
</dbReference>
<evidence type="ECO:0000256" key="3">
    <source>
        <dbReference type="ARBA" id="ARBA00022598"/>
    </source>
</evidence>
<keyword evidence="9" id="KW-0496">Mitochondrion</keyword>
<evidence type="ECO:0000256" key="1">
    <source>
        <dbReference type="ARBA" id="ARBA00004305"/>
    </source>
</evidence>
<dbReference type="GO" id="GO:0003723">
    <property type="term" value="F:RNA binding"/>
    <property type="evidence" value="ECO:0007669"/>
    <property type="project" value="InterPro"/>
</dbReference>
<reference evidence="15" key="1">
    <citation type="journal article" date="2023" name="Mol. Phylogenet. Evol.">
        <title>Genome-scale phylogeny and comparative genomics of the fungal order Sordariales.</title>
        <authorList>
            <person name="Hensen N."/>
            <person name="Bonometti L."/>
            <person name="Westerberg I."/>
            <person name="Brannstrom I.O."/>
            <person name="Guillou S."/>
            <person name="Cros-Aarteil S."/>
            <person name="Calhoun S."/>
            <person name="Haridas S."/>
            <person name="Kuo A."/>
            <person name="Mondo S."/>
            <person name="Pangilinan J."/>
            <person name="Riley R."/>
            <person name="LaButti K."/>
            <person name="Andreopoulos B."/>
            <person name="Lipzen A."/>
            <person name="Chen C."/>
            <person name="Yan M."/>
            <person name="Daum C."/>
            <person name="Ng V."/>
            <person name="Clum A."/>
            <person name="Steindorff A."/>
            <person name="Ohm R.A."/>
            <person name="Martin F."/>
            <person name="Silar P."/>
            <person name="Natvig D.O."/>
            <person name="Lalanne C."/>
            <person name="Gautier V."/>
            <person name="Ament-Velasquez S.L."/>
            <person name="Kruys A."/>
            <person name="Hutchinson M.I."/>
            <person name="Powell A.J."/>
            <person name="Barry K."/>
            <person name="Miller A.N."/>
            <person name="Grigoriev I.V."/>
            <person name="Debuchy R."/>
            <person name="Gladieux P."/>
            <person name="Hiltunen Thoren M."/>
            <person name="Johannesson H."/>
        </authorList>
    </citation>
    <scope>NUCLEOTIDE SEQUENCE</scope>
    <source>
        <strain evidence="15">PSN243</strain>
    </source>
</reference>
<evidence type="ECO:0000259" key="14">
    <source>
        <dbReference type="Pfam" id="PF16714"/>
    </source>
</evidence>
<keyword evidence="16" id="KW-1185">Reference proteome</keyword>
<dbReference type="PRINTS" id="PR01040">
    <property type="entry name" value="TRNASYNTHTYR"/>
</dbReference>
<dbReference type="Proteomes" id="UP001321760">
    <property type="component" value="Unassembled WGS sequence"/>
</dbReference>
<dbReference type="Gene3D" id="1.10.240.10">
    <property type="entry name" value="Tyrosyl-Transfer RNA Synthetase"/>
    <property type="match status" value="1"/>
</dbReference>
<feature type="domain" description="Tyrosyl-tRNA synthetase C-terminal" evidence="14">
    <location>
        <begin position="498"/>
        <end position="618"/>
    </location>
</feature>
<keyword evidence="5 12" id="KW-0547">Nucleotide-binding</keyword>
<keyword evidence="6 12" id="KW-0067">ATP-binding</keyword>
<organism evidence="15 16">
    <name type="scientific">Podospora aff. communis PSN243</name>
    <dbReference type="NCBI Taxonomy" id="3040156"/>
    <lineage>
        <taxon>Eukaryota</taxon>
        <taxon>Fungi</taxon>
        <taxon>Dikarya</taxon>
        <taxon>Ascomycota</taxon>
        <taxon>Pezizomycotina</taxon>
        <taxon>Sordariomycetes</taxon>
        <taxon>Sordariomycetidae</taxon>
        <taxon>Sordariales</taxon>
        <taxon>Podosporaceae</taxon>
        <taxon>Podospora</taxon>
    </lineage>
</organism>
<evidence type="ECO:0000256" key="11">
    <source>
        <dbReference type="ARBA" id="ARBA00048248"/>
    </source>
</evidence>
<name>A0AAV9G6A0_9PEZI</name>
<evidence type="ECO:0000256" key="8">
    <source>
        <dbReference type="ARBA" id="ARBA00022946"/>
    </source>
</evidence>
<dbReference type="GO" id="GO:0006397">
    <property type="term" value="P:mRNA processing"/>
    <property type="evidence" value="ECO:0007669"/>
    <property type="project" value="UniProtKB-KW"/>
</dbReference>
<dbReference type="GO" id="GO:0005524">
    <property type="term" value="F:ATP binding"/>
    <property type="evidence" value="ECO:0007669"/>
    <property type="project" value="UniProtKB-KW"/>
</dbReference>
<sequence>MGPVRGLLLGRCLACRRVVTPSLARVGSAVRLGSTYIDVFERARSPSREPPTDDDIERARSRYQSRLENFKGHKRKAELRRKEERGERLAESEILERKGCSAKYTAKVRQAEDEWAVRAESVKAGEIQNTFDMLEERGFVKDITGSKETLRELMRRKRIGAYVGIDPTASSLHIGHLIPLMPLFWMYLHGYQTISLVGGSTAKIGDPTGRLTSRENIAGADMAMNMVLMQTQLKKLWLNVEEEARKRGFEKEWAWERGIVNNNAWWNSQPMLEVLRLVGTALRIGPMLSRDTVKQKMTKGDGVSFAEFSYPIMQGWDWWKLLCQRGVQMQIGGSDQFGNIVAGIEVVKAARENDNSPTKPVRHDEFDDPVGFTTPLLTDSSGVKFGKSAGNAIWLDEYKTSVYDFYGYFVRRPDADVEKLLKYFTFLPLKEIGEVMAEHNKDPSKRVAQHRLALEVATFVHGKVKAHEARDQHLLMYSKPKLSSSPEQYQADESHPVTVNTAPRPDMILPESLLLGSSIAKILYASGLARSTSEGHRLARAQGAYIGGAPGRGNQGRAMNPNQLDFTSVKLWYPQETRKYLIDGKLLILRKGKHNIRIIKMVSDEEYQESGETYPGMPGSGQVRKLTTQLQKLKCGLATASEIEEEMAKGRAKPDETDTWVFPEEKSEQQLELETKLQEEIAKKHQEIAKKHQEEADARNAQDAKLAEELDQAPEAFEEQKDDKSST</sequence>
<dbReference type="PANTHER" id="PTHR11766:SF0">
    <property type="entry name" value="TYROSINE--TRNA LIGASE, MITOCHONDRIAL"/>
    <property type="match status" value="1"/>
</dbReference>
<dbReference type="Gene3D" id="3.40.50.620">
    <property type="entry name" value="HUPs"/>
    <property type="match status" value="1"/>
</dbReference>
<evidence type="ECO:0000256" key="12">
    <source>
        <dbReference type="RuleBase" id="RU361234"/>
    </source>
</evidence>
<comment type="caution">
    <text evidence="15">The sequence shown here is derived from an EMBL/GenBank/DDBJ whole genome shotgun (WGS) entry which is preliminary data.</text>
</comment>
<dbReference type="GO" id="GO:0005759">
    <property type="term" value="C:mitochondrial matrix"/>
    <property type="evidence" value="ECO:0007669"/>
    <property type="project" value="UniProtKB-SubCell"/>
</dbReference>
<evidence type="ECO:0000256" key="13">
    <source>
        <dbReference type="SAM" id="MobiDB-lite"/>
    </source>
</evidence>